<organism evidence="1 2">
    <name type="scientific">Salix dunnii</name>
    <dbReference type="NCBI Taxonomy" id="1413687"/>
    <lineage>
        <taxon>Eukaryota</taxon>
        <taxon>Viridiplantae</taxon>
        <taxon>Streptophyta</taxon>
        <taxon>Embryophyta</taxon>
        <taxon>Tracheophyta</taxon>
        <taxon>Spermatophyta</taxon>
        <taxon>Magnoliopsida</taxon>
        <taxon>eudicotyledons</taxon>
        <taxon>Gunneridae</taxon>
        <taxon>Pentapetalae</taxon>
        <taxon>rosids</taxon>
        <taxon>fabids</taxon>
        <taxon>Malpighiales</taxon>
        <taxon>Salicaceae</taxon>
        <taxon>Saliceae</taxon>
        <taxon>Salix</taxon>
    </lineage>
</organism>
<evidence type="ECO:0000313" key="1">
    <source>
        <dbReference type="EMBL" id="KAF9684962.1"/>
    </source>
</evidence>
<gene>
    <name evidence="1" type="ORF">SADUNF_Sadunf03G0004800</name>
</gene>
<comment type="caution">
    <text evidence="1">The sequence shown here is derived from an EMBL/GenBank/DDBJ whole genome shotgun (WGS) entry which is preliminary data.</text>
</comment>
<evidence type="ECO:0000313" key="2">
    <source>
        <dbReference type="Proteomes" id="UP000657918"/>
    </source>
</evidence>
<dbReference type="Proteomes" id="UP000657918">
    <property type="component" value="Unassembled WGS sequence"/>
</dbReference>
<name>A0A835K695_9ROSI</name>
<proteinExistence type="predicted"/>
<dbReference type="AlphaFoldDB" id="A0A835K695"/>
<dbReference type="EMBL" id="JADGMS010000003">
    <property type="protein sequence ID" value="KAF9684962.1"/>
    <property type="molecule type" value="Genomic_DNA"/>
</dbReference>
<keyword evidence="2" id="KW-1185">Reference proteome</keyword>
<reference evidence="1 2" key="1">
    <citation type="submission" date="2020-10" db="EMBL/GenBank/DDBJ databases">
        <title>Plant Genome Project.</title>
        <authorList>
            <person name="Zhang R.-G."/>
        </authorList>
    </citation>
    <scope>NUCLEOTIDE SEQUENCE [LARGE SCALE GENOMIC DNA]</scope>
    <source>
        <strain evidence="1">FAFU-HL-1</strain>
        <tissue evidence="1">Leaf</tissue>
    </source>
</reference>
<accession>A0A835K695</accession>
<sequence length="143" mass="16603">MIESILHLSAVFTKHSLSLTILFVKYDMFLKEETLKFYDVLGFLLSSKVPFDVRTTPYHALLFETQRRYTSTFPKNLRGEDKMKHVTAIKGMWLDKLAVDQLFFHVAIFNCQNLLLLSPGTMKKRYEAISRIGNRHNCANINA</sequence>
<protein>
    <submittedName>
        <fullName evidence="1">Uncharacterized protein</fullName>
    </submittedName>
</protein>